<dbReference type="Ensembl" id="ENSDCDT00010050533.1">
    <property type="protein sequence ID" value="ENSDCDP00010040654.1"/>
    <property type="gene ID" value="ENSDCDG00010025918.1"/>
</dbReference>
<reference evidence="3" key="3">
    <citation type="submission" date="2025-09" db="UniProtKB">
        <authorList>
            <consortium name="Ensembl"/>
        </authorList>
    </citation>
    <scope>IDENTIFICATION</scope>
</reference>
<dbReference type="PANTHER" id="PTHR14464:SF4">
    <property type="entry name" value="EXONUCLEASE V"/>
    <property type="match status" value="1"/>
</dbReference>
<keyword evidence="4" id="KW-1185">Reference proteome</keyword>
<dbReference type="PANTHER" id="PTHR14464">
    <property type="entry name" value="EXONUCLEASE V"/>
    <property type="match status" value="1"/>
</dbReference>
<dbReference type="GO" id="GO:0005634">
    <property type="term" value="C:nucleus"/>
    <property type="evidence" value="ECO:0007669"/>
    <property type="project" value="TreeGrafter"/>
</dbReference>
<accession>A0AAY4D682</accession>
<evidence type="ECO:0000313" key="4">
    <source>
        <dbReference type="Proteomes" id="UP000694580"/>
    </source>
</evidence>
<proteinExistence type="inferred from homology"/>
<dbReference type="Pfam" id="PF09810">
    <property type="entry name" value="Exo5"/>
    <property type="match status" value="2"/>
</dbReference>
<reference evidence="3" key="2">
    <citation type="submission" date="2025-08" db="UniProtKB">
        <authorList>
            <consortium name="Ensembl"/>
        </authorList>
    </citation>
    <scope>IDENTIFICATION</scope>
</reference>
<evidence type="ECO:0000256" key="1">
    <source>
        <dbReference type="ARBA" id="ARBA00009797"/>
    </source>
</evidence>
<feature type="region of interest" description="Disordered" evidence="2">
    <location>
        <begin position="36"/>
        <end position="57"/>
    </location>
</feature>
<name>A0AAY4D682_9TELE</name>
<evidence type="ECO:0008006" key="5">
    <source>
        <dbReference type="Google" id="ProtNLM"/>
    </source>
</evidence>
<evidence type="ECO:0000256" key="2">
    <source>
        <dbReference type="SAM" id="MobiDB-lite"/>
    </source>
</evidence>
<dbReference type="GeneTree" id="ENSGT00390000015205"/>
<dbReference type="AlphaFoldDB" id="A0AAY4D682"/>
<dbReference type="GO" id="GO:0045145">
    <property type="term" value="F:single-stranded DNA 5'-3' DNA exonuclease activity"/>
    <property type="evidence" value="ECO:0007669"/>
    <property type="project" value="InterPro"/>
</dbReference>
<comment type="similarity">
    <text evidence="1">Belongs to the EXO5 family.</text>
</comment>
<dbReference type="InterPro" id="IPR019190">
    <property type="entry name" value="EXOV"/>
</dbReference>
<organism evidence="3 4">
    <name type="scientific">Denticeps clupeoides</name>
    <name type="common">denticle herring</name>
    <dbReference type="NCBI Taxonomy" id="299321"/>
    <lineage>
        <taxon>Eukaryota</taxon>
        <taxon>Metazoa</taxon>
        <taxon>Chordata</taxon>
        <taxon>Craniata</taxon>
        <taxon>Vertebrata</taxon>
        <taxon>Euteleostomi</taxon>
        <taxon>Actinopterygii</taxon>
        <taxon>Neopterygii</taxon>
        <taxon>Teleostei</taxon>
        <taxon>Clupei</taxon>
        <taxon>Clupeiformes</taxon>
        <taxon>Denticipitoidei</taxon>
        <taxon>Denticipitidae</taxon>
        <taxon>Denticeps</taxon>
    </lineage>
</organism>
<dbReference type="Gene3D" id="3.90.320.10">
    <property type="match status" value="1"/>
</dbReference>
<reference evidence="3 4" key="1">
    <citation type="submission" date="2020-06" db="EMBL/GenBank/DDBJ databases">
        <authorList>
            <consortium name="Wellcome Sanger Institute Data Sharing"/>
        </authorList>
    </citation>
    <scope>NUCLEOTIDE SEQUENCE [LARGE SCALE GENOMIC DNA]</scope>
</reference>
<protein>
    <recommendedName>
        <fullName evidence="5">Exonuclease V</fullName>
    </recommendedName>
</protein>
<evidence type="ECO:0000313" key="3">
    <source>
        <dbReference type="Ensembl" id="ENSDCDP00010040654.1"/>
    </source>
</evidence>
<dbReference type="GO" id="GO:0036297">
    <property type="term" value="P:interstrand cross-link repair"/>
    <property type="evidence" value="ECO:0007669"/>
    <property type="project" value="TreeGrafter"/>
</dbReference>
<gene>
    <name evidence="3" type="primary">EXO5</name>
</gene>
<dbReference type="InterPro" id="IPR011604">
    <property type="entry name" value="PDDEXK-like_dom_sf"/>
</dbReference>
<dbReference type="Proteomes" id="UP000694580">
    <property type="component" value="Chromosome 13"/>
</dbReference>
<sequence>MVRRFCVMGDSEDVWSDISDSEFLSIQLDEIDEPCVSGAQSHGNEEPCAGRSPETSPQKAARAALKQIWSRSPLKRRRVSLYSMNPLEYFRRRHLSVTLLCEQSWCEVKVVCGLLRPLDKKAEMARPEVKMGAEIHLKKALEVHEEVPILVLSREDDEAVRALNVMQKIVTLETGMCVREFPVFGVLEGVFVMGFIDELSYDERGQLVLSELKTRRQMSIPRPAQIKRDGLQVRLYMLLFNGMISGSVSKSDITDHLGLQAGRALGTDVLNHARAMGVQADTFGTLLEVMLRRLALSNVRPPAHLRLQYCHQGSGDPIGTEDVPFEEPALRAELQGYLAYWTGNREARGVDIEDAWKCQSCHYQASCEWKKNNFPTAHSHEKP</sequence>